<accession>A0ABQ1TH01</accession>
<comment type="caution">
    <text evidence="2">The sequence shown here is derived from an EMBL/GenBank/DDBJ whole genome shotgun (WGS) entry which is preliminary data.</text>
</comment>
<feature type="chain" id="PRO_5045157944" description="Orphan protein" evidence="1">
    <location>
        <begin position="33"/>
        <end position="274"/>
    </location>
</feature>
<keyword evidence="3" id="KW-1185">Reference proteome</keyword>
<proteinExistence type="predicted"/>
<name>A0ABQ1TH01_9GAMM</name>
<dbReference type="EMBL" id="BMIT01000006">
    <property type="protein sequence ID" value="GGE95158.1"/>
    <property type="molecule type" value="Genomic_DNA"/>
</dbReference>
<gene>
    <name evidence="2" type="ORF">GCM10008027_20190</name>
</gene>
<evidence type="ECO:0000313" key="3">
    <source>
        <dbReference type="Proteomes" id="UP000638462"/>
    </source>
</evidence>
<feature type="signal peptide" evidence="1">
    <location>
        <begin position="1"/>
        <end position="32"/>
    </location>
</feature>
<dbReference type="Proteomes" id="UP000638462">
    <property type="component" value="Unassembled WGS sequence"/>
</dbReference>
<keyword evidence="1" id="KW-0732">Signal</keyword>
<reference evidence="3" key="1">
    <citation type="journal article" date="2019" name="Int. J. Syst. Evol. Microbiol.">
        <title>The Global Catalogue of Microorganisms (GCM) 10K type strain sequencing project: providing services to taxonomists for standard genome sequencing and annotation.</title>
        <authorList>
            <consortium name="The Broad Institute Genomics Platform"/>
            <consortium name="The Broad Institute Genome Sequencing Center for Infectious Disease"/>
            <person name="Wu L."/>
            <person name="Ma J."/>
        </authorList>
    </citation>
    <scope>NUCLEOTIDE SEQUENCE [LARGE SCALE GENOMIC DNA]</scope>
    <source>
        <strain evidence="3">CGMCC 1.15394</strain>
    </source>
</reference>
<evidence type="ECO:0000313" key="2">
    <source>
        <dbReference type="EMBL" id="GGE95158.1"/>
    </source>
</evidence>
<organism evidence="2 3">
    <name type="scientific">Pseudoalteromonas gelatinilytica</name>
    <dbReference type="NCBI Taxonomy" id="1703256"/>
    <lineage>
        <taxon>Bacteria</taxon>
        <taxon>Pseudomonadati</taxon>
        <taxon>Pseudomonadota</taxon>
        <taxon>Gammaproteobacteria</taxon>
        <taxon>Alteromonadales</taxon>
        <taxon>Pseudoalteromonadaceae</taxon>
        <taxon>Pseudoalteromonas</taxon>
    </lineage>
</organism>
<evidence type="ECO:0000256" key="1">
    <source>
        <dbReference type="SAM" id="SignalP"/>
    </source>
</evidence>
<protein>
    <recommendedName>
        <fullName evidence="4">Orphan protein</fullName>
    </recommendedName>
</protein>
<sequence>MSPLMKLALNTVKTLGLSLVLASTFIAQPVLANGPIGEHVNHLKENLKDYSEDVEWMIGKVDTMVTDYETKGAKAVKSDDLIEYWESVKFHSAIETNYVPVYASIWQGIYGVKMAIDDKKPASEVREHQKALDAALWQGLGAVKLAADFQQKGLLKAVKATASETMTQSATIDEIKHKLDRVVAKYAERLSDEATQIVHDTYLHLFEGVEGTLIEKDAKLVEVLEKDFNVTLPKAISDKSTVDQVRAVVVDMQEKLDRAKVLLEEAEKARKDVF</sequence>
<evidence type="ECO:0008006" key="4">
    <source>
        <dbReference type="Google" id="ProtNLM"/>
    </source>
</evidence>